<dbReference type="Proteomes" id="UP000006235">
    <property type="component" value="Unassembled WGS sequence"/>
</dbReference>
<dbReference type="Pfam" id="PF10139">
    <property type="entry name" value="Virul_Fac"/>
    <property type="match status" value="1"/>
</dbReference>
<evidence type="ECO:0000313" key="2">
    <source>
        <dbReference type="Proteomes" id="UP000006235"/>
    </source>
</evidence>
<dbReference type="AlphaFoldDB" id="F9QC31"/>
<dbReference type="STRING" id="1035188.HMPREF9952_1039"/>
<proteinExistence type="predicted"/>
<sequence>MTDNQLTTSWDKVFQASQQAIDWVNDVRPNVARLNNEADGLILELRRLRNTAKRLGAVSSKPITAGFLACLKQESLFNFRIGSRSKRKSRNHF</sequence>
<accession>F9QC31</accession>
<evidence type="ECO:0000313" key="1">
    <source>
        <dbReference type="EMBL" id="EGV04879.1"/>
    </source>
</evidence>
<protein>
    <submittedName>
        <fullName evidence="1">Conserved domain protein</fullName>
    </submittedName>
</protein>
<dbReference type="EMBL" id="AFUV01000025">
    <property type="protein sequence ID" value="EGV04879.1"/>
    <property type="molecule type" value="Genomic_DNA"/>
</dbReference>
<reference evidence="1 2" key="1">
    <citation type="submission" date="2011-07" db="EMBL/GenBank/DDBJ databases">
        <authorList>
            <person name="Harkins D.M."/>
            <person name="Madupu R."/>
            <person name="Durkin A.S."/>
            <person name="Torralba M."/>
            <person name="Methe B."/>
            <person name="Sutton G.G."/>
            <person name="Nelson K.E."/>
        </authorList>
    </citation>
    <scope>NUCLEOTIDE SEQUENCE [LARGE SCALE GENOMIC DNA]</scope>
    <source>
        <strain evidence="1 2">HK 85</strain>
    </source>
</reference>
<gene>
    <name evidence="1" type="ORF">HMPREF9952_1039</name>
</gene>
<organism evidence="1 2">
    <name type="scientific">Haemophilus pittmaniae HK 85</name>
    <dbReference type="NCBI Taxonomy" id="1035188"/>
    <lineage>
        <taxon>Bacteria</taxon>
        <taxon>Pseudomonadati</taxon>
        <taxon>Pseudomonadota</taxon>
        <taxon>Gammaproteobacteria</taxon>
        <taxon>Pasteurellales</taxon>
        <taxon>Pasteurellaceae</taxon>
        <taxon>Haemophilus</taxon>
    </lineage>
</organism>
<comment type="caution">
    <text evidence="1">The sequence shown here is derived from an EMBL/GenBank/DDBJ whole genome shotgun (WGS) entry which is preliminary data.</text>
</comment>
<name>F9QC31_9PAST</name>
<dbReference type="InterPro" id="IPR017030">
    <property type="entry name" value="Vir_effector_SfrC"/>
</dbReference>